<protein>
    <submittedName>
        <fullName evidence="4">Uncharacterized protein</fullName>
    </submittedName>
</protein>
<dbReference type="VEuPathDB" id="FungiDB:PV10_00558"/>
<dbReference type="Pfam" id="PF23441">
    <property type="entry name" value="SDR"/>
    <property type="match status" value="1"/>
</dbReference>
<name>A0A438NGH8_EXOME</name>
<dbReference type="InterPro" id="IPR002347">
    <property type="entry name" value="SDR_fam"/>
</dbReference>
<organism evidence="4 5">
    <name type="scientific">Exophiala mesophila</name>
    <name type="common">Black yeast-like fungus</name>
    <dbReference type="NCBI Taxonomy" id="212818"/>
    <lineage>
        <taxon>Eukaryota</taxon>
        <taxon>Fungi</taxon>
        <taxon>Dikarya</taxon>
        <taxon>Ascomycota</taxon>
        <taxon>Pezizomycotina</taxon>
        <taxon>Eurotiomycetes</taxon>
        <taxon>Chaetothyriomycetidae</taxon>
        <taxon>Chaetothyriales</taxon>
        <taxon>Herpotrichiellaceae</taxon>
        <taxon>Exophiala</taxon>
    </lineage>
</organism>
<evidence type="ECO:0000313" key="5">
    <source>
        <dbReference type="Proteomes" id="UP000288859"/>
    </source>
</evidence>
<dbReference type="Proteomes" id="UP000288859">
    <property type="component" value="Unassembled WGS sequence"/>
</dbReference>
<dbReference type="AlphaFoldDB" id="A0A438NGH8"/>
<dbReference type="GO" id="GO:0016491">
    <property type="term" value="F:oxidoreductase activity"/>
    <property type="evidence" value="ECO:0007669"/>
    <property type="project" value="UniProtKB-KW"/>
</dbReference>
<gene>
    <name evidence="4" type="ORF">B0A52_01111</name>
</gene>
<dbReference type="InterPro" id="IPR036291">
    <property type="entry name" value="NAD(P)-bd_dom_sf"/>
</dbReference>
<dbReference type="PRINTS" id="PR00081">
    <property type="entry name" value="GDHRDH"/>
</dbReference>
<reference evidence="4 5" key="1">
    <citation type="submission" date="2017-03" db="EMBL/GenBank/DDBJ databases">
        <title>Genomes of endolithic fungi from Antarctica.</title>
        <authorList>
            <person name="Coleine C."/>
            <person name="Masonjones S."/>
            <person name="Stajich J.E."/>
        </authorList>
    </citation>
    <scope>NUCLEOTIDE SEQUENCE [LARGE SCALE GENOMIC DNA]</scope>
    <source>
        <strain evidence="4 5">CCFEE 6314</strain>
    </source>
</reference>
<dbReference type="CDD" id="cd05233">
    <property type="entry name" value="SDR_c"/>
    <property type="match status" value="1"/>
</dbReference>
<dbReference type="PANTHER" id="PTHR43477">
    <property type="entry name" value="DIHYDROANTICAPSIN 7-DEHYDROGENASE"/>
    <property type="match status" value="1"/>
</dbReference>
<dbReference type="InterPro" id="IPR051122">
    <property type="entry name" value="SDR_DHRS6-like"/>
</dbReference>
<sequence length="735" mass="82436">MASQNKYIDKLAGKTILIIGGTSGLGFGLAEAVVEHRVSNLFLSSSNQEKVSSAVARLQSAYPNSQTAIVGLACDLSDEAALESNIKQLFEKINKPIDHIVYTAGDRLAASPIAEVTVESFRRAGTIRFVAPYFVAKHGSKYMTPGPESSITMTSGAVSEKPRPSWNVIASYAAGLHGMVRGLALDLKPVRVNVISPGSVATELWDTSLTPEQKAAMHEETGKTLLTGRVGQVEHVVESYLWVLKDQNVTGTVRRKREPLPYEILYAIAEAAGKSSQSSNPEYREFLQSLRFTSQAFRASKSIRRALFGKLCLYATQHSLRRLENNGEALLRVASAVREVKFGISKYVYSIAPATFKLILGEQQGYHRVRMGDDGRIDCRKTALGERVNIDSISDVCYTEYQRRASIDFFEARQKMQALWTELLPYLTRLTKVNIEFWGCGRSYQYALPNGVTLTSDFNEPGSVTQFIFRRYAVPSCTMLIIAVVNSLGASNKTGITELSLQLETMIYIRDETRLPNWEQVDLSSLTKFQLYRAEWRDFEQVISIEDHEQHHRWDAYSARGRDNCAGDILPVILGKAQGSLREVLLEGHRTAVEGFSPLSLRTLDQLRFPRLVLLMVAGVAIPHVEFRRLLSDMPRLRQLYIEDCTTYESPRRESQNWKGIFDAIRNHGSGLRLKLWVDDCSEDEDGDIMLLVDTGNPHMPSGEYNAAERSLILYLLRQGEWDDALEHAYPQQAI</sequence>
<dbReference type="OrthoDB" id="294295at2759"/>
<dbReference type="PANTHER" id="PTHR43477:SF1">
    <property type="entry name" value="DIHYDROANTICAPSIN 7-DEHYDROGENASE"/>
    <property type="match status" value="1"/>
</dbReference>
<dbReference type="Gene3D" id="3.40.50.720">
    <property type="entry name" value="NAD(P)-binding Rossmann-like Domain"/>
    <property type="match status" value="1"/>
</dbReference>
<comment type="similarity">
    <text evidence="1">Belongs to the short-chain dehydrogenases/reductases (SDR) family.</text>
</comment>
<proteinExistence type="inferred from homology"/>
<dbReference type="InterPro" id="IPR057571">
    <property type="entry name" value="SDR_PhqE-like"/>
</dbReference>
<evidence type="ECO:0000256" key="2">
    <source>
        <dbReference type="ARBA" id="ARBA00022857"/>
    </source>
</evidence>
<comment type="caution">
    <text evidence="4">The sequence shown here is derived from an EMBL/GenBank/DDBJ whole genome shotgun (WGS) entry which is preliminary data.</text>
</comment>
<dbReference type="SUPFAM" id="SSF51735">
    <property type="entry name" value="NAD(P)-binding Rossmann-fold domains"/>
    <property type="match status" value="1"/>
</dbReference>
<keyword evidence="3" id="KW-0560">Oxidoreductase</keyword>
<dbReference type="EMBL" id="NAJM01000003">
    <property type="protein sequence ID" value="RVX74834.1"/>
    <property type="molecule type" value="Genomic_DNA"/>
</dbReference>
<evidence type="ECO:0000313" key="4">
    <source>
        <dbReference type="EMBL" id="RVX74834.1"/>
    </source>
</evidence>
<keyword evidence="2" id="KW-0521">NADP</keyword>
<evidence type="ECO:0000256" key="3">
    <source>
        <dbReference type="ARBA" id="ARBA00023002"/>
    </source>
</evidence>
<accession>A0A438NGH8</accession>
<evidence type="ECO:0000256" key="1">
    <source>
        <dbReference type="ARBA" id="ARBA00006484"/>
    </source>
</evidence>